<dbReference type="SUPFAM" id="SSF51182">
    <property type="entry name" value="RmlC-like cupins"/>
    <property type="match status" value="1"/>
</dbReference>
<dbReference type="EMBL" id="CP085083">
    <property type="protein sequence ID" value="WDZ49808.1"/>
    <property type="molecule type" value="Genomic_DNA"/>
</dbReference>
<evidence type="ECO:0000313" key="1">
    <source>
        <dbReference type="EMBL" id="WDZ49808.1"/>
    </source>
</evidence>
<dbReference type="RefSeq" id="WP_272654320.1">
    <property type="nucleotide sequence ID" value="NZ_CP085083.1"/>
</dbReference>
<dbReference type="Pfam" id="PF05962">
    <property type="entry name" value="HutD"/>
    <property type="match status" value="1"/>
</dbReference>
<organism evidence="1 2">
    <name type="scientific">Acinetobacter vivianii</name>
    <dbReference type="NCBI Taxonomy" id="1776742"/>
    <lineage>
        <taxon>Bacteria</taxon>
        <taxon>Pseudomonadati</taxon>
        <taxon>Pseudomonadota</taxon>
        <taxon>Gammaproteobacteria</taxon>
        <taxon>Moraxellales</taxon>
        <taxon>Moraxellaceae</taxon>
        <taxon>Acinetobacter</taxon>
    </lineage>
</organism>
<dbReference type="Proteomes" id="UP001199528">
    <property type="component" value="Chromosome"/>
</dbReference>
<dbReference type="InterPro" id="IPR011051">
    <property type="entry name" value="RmlC_Cupin_sf"/>
</dbReference>
<dbReference type="PANTHER" id="PTHR37943">
    <property type="entry name" value="PROTEIN VES"/>
    <property type="match status" value="1"/>
</dbReference>
<reference evidence="1" key="1">
    <citation type="journal article" date="2022" name="Front Environ Sci">
        <title>Complete genome sequence analysis of a novel alkane-degrading bacterial strain, Acinetobacter vivianii KJ-1, and its diesel degradation ability.</title>
        <authorList>
            <person name="Zhang Y."/>
            <person name="Song F."/>
            <person name="Wang J."/>
            <person name="Zhao Q."/>
            <person name="Zheng L."/>
            <person name="Wang Z."/>
            <person name="Zhang X."/>
            <person name="Gao Y."/>
            <person name="Chen G."/>
            <person name="Huang Y."/>
        </authorList>
    </citation>
    <scope>NUCLEOTIDE SEQUENCE</scope>
    <source>
        <strain evidence="1">KJ-1</strain>
    </source>
</reference>
<proteinExistence type="predicted"/>
<protein>
    <submittedName>
        <fullName evidence="1">HutD family protein</fullName>
    </submittedName>
</protein>
<dbReference type="InterPro" id="IPR014710">
    <property type="entry name" value="RmlC-like_jellyroll"/>
</dbReference>
<sequence length="193" mass="22442">MIKQLSSTDYRQMLWKNGAGYTVELARSAGENLDTFDWRISMADVKSAGDFSRFNGMQRILTVLEGQGIELYIDDEYQSLKTLQSVQFSGDRATRCELIDGPIRDFNLIYDPKQFHARLQWYFEPTKTEIFSSADLIFIFNQSTELLDIEIDGQIFQLQHHESLYIEQEKSLKKVVLNPQILKQTCLIELIKI</sequence>
<gene>
    <name evidence="1" type="ORF">LF296_10715</name>
</gene>
<evidence type="ECO:0000313" key="2">
    <source>
        <dbReference type="Proteomes" id="UP001199528"/>
    </source>
</evidence>
<dbReference type="KEGG" id="aviv:LF296_10715"/>
<dbReference type="CDD" id="cd20293">
    <property type="entry name" value="cupin_HutD_N"/>
    <property type="match status" value="1"/>
</dbReference>
<reference evidence="1" key="2">
    <citation type="submission" date="2023-02" db="EMBL/GenBank/DDBJ databases">
        <authorList>
            <person name="Huang Y."/>
            <person name="Zhang Y."/>
            <person name="Zhang T."/>
            <person name="Wang J."/>
        </authorList>
    </citation>
    <scope>NUCLEOTIDE SEQUENCE</scope>
    <source>
        <strain evidence="1">KJ-1</strain>
    </source>
</reference>
<accession>A0AAJ6P3T2</accession>
<dbReference type="PANTHER" id="PTHR37943:SF1">
    <property type="entry name" value="PROTEIN VES"/>
    <property type="match status" value="1"/>
</dbReference>
<dbReference type="InterPro" id="IPR010282">
    <property type="entry name" value="Uncharacterised_HutD/Ves"/>
</dbReference>
<dbReference type="AlphaFoldDB" id="A0AAJ6P3T2"/>
<name>A0AAJ6P3T2_9GAMM</name>
<dbReference type="Gene3D" id="2.60.120.10">
    <property type="entry name" value="Jelly Rolls"/>
    <property type="match status" value="2"/>
</dbReference>